<feature type="compositionally biased region" description="Basic and acidic residues" evidence="7">
    <location>
        <begin position="255"/>
        <end position="268"/>
    </location>
</feature>
<evidence type="ECO:0000256" key="3">
    <source>
        <dbReference type="ARBA" id="ARBA00022692"/>
    </source>
</evidence>
<dbReference type="PANTHER" id="PTHR30026:SF20">
    <property type="entry name" value="OUTER MEMBRANE PROTEIN TOLC"/>
    <property type="match status" value="1"/>
</dbReference>
<dbReference type="Gene3D" id="1.20.1600.10">
    <property type="entry name" value="Outer membrane efflux proteins (OEP)"/>
    <property type="match status" value="2"/>
</dbReference>
<evidence type="ECO:0000256" key="6">
    <source>
        <dbReference type="SAM" id="Coils"/>
    </source>
</evidence>
<feature type="coiled-coil region" evidence="6">
    <location>
        <begin position="69"/>
        <end position="195"/>
    </location>
</feature>
<feature type="chain" id="PRO_5035279528" evidence="8">
    <location>
        <begin position="28"/>
        <end position="418"/>
    </location>
</feature>
<proteinExistence type="predicted"/>
<feature type="signal peptide" evidence="8">
    <location>
        <begin position="1"/>
        <end position="27"/>
    </location>
</feature>
<evidence type="ECO:0000256" key="5">
    <source>
        <dbReference type="ARBA" id="ARBA00023237"/>
    </source>
</evidence>
<protein>
    <submittedName>
        <fullName evidence="9">Outer membrane efflux protein</fullName>
    </submittedName>
</protein>
<evidence type="ECO:0000256" key="4">
    <source>
        <dbReference type="ARBA" id="ARBA00023136"/>
    </source>
</evidence>
<dbReference type="PANTHER" id="PTHR30026">
    <property type="entry name" value="OUTER MEMBRANE PROTEIN TOLC"/>
    <property type="match status" value="1"/>
</dbReference>
<feature type="region of interest" description="Disordered" evidence="7">
    <location>
        <begin position="255"/>
        <end position="286"/>
    </location>
</feature>
<keyword evidence="6" id="KW-0175">Coiled coil</keyword>
<dbReference type="GO" id="GO:1990281">
    <property type="term" value="C:efflux pump complex"/>
    <property type="evidence" value="ECO:0007669"/>
    <property type="project" value="TreeGrafter"/>
</dbReference>
<accession>A0A6N2YHE9</accession>
<dbReference type="SUPFAM" id="SSF56954">
    <property type="entry name" value="Outer membrane efflux proteins (OEP)"/>
    <property type="match status" value="2"/>
</dbReference>
<sequence>MRKNLNKIVAFAIGVSVISGLAIPVMADTKVTYANSDSTNQNNRSVLTLDDAIKNAIANSDTLKLYDKKINYQNQINNANETLDKYKDLDSDTDDYNDDLRELTLNQLKQEKEFEEDKLIKKVTDSYNNLVSSQIQIDNLEKQIEIQNKKFNDTKLMNTLGLTTSLDTQEFDISIQTLNNNIKLLKDTLKNYRDSFKTLTSMDLNNYSLDQNIKYDVFRIDGSIDEYLDGVLETYLTYNEQRIKLNKDYLDDNKVDEPDKFTGKKPERNQYTSDPEGTENGQTADEKYEKDLAKYESDLDLYSKKMNGRITYLQSKLSLFEGENTLNENKKDLKDALKSYYSLLISKENDINLLQQKIDLSNKKLRIAKLQYDLGTSTKTDYDKSILDSSNLNLELIQAIISYNQTKEKIEKPWIGLS</sequence>
<dbReference type="GO" id="GO:0009279">
    <property type="term" value="C:cell outer membrane"/>
    <property type="evidence" value="ECO:0007669"/>
    <property type="project" value="UniProtKB-SubCell"/>
</dbReference>
<dbReference type="RefSeq" id="WP_103673005.1">
    <property type="nucleotide sequence ID" value="NZ_CACRTU010000007.1"/>
</dbReference>
<evidence type="ECO:0000256" key="7">
    <source>
        <dbReference type="SAM" id="MobiDB-lite"/>
    </source>
</evidence>
<feature type="compositionally biased region" description="Polar residues" evidence="7">
    <location>
        <begin position="269"/>
        <end position="283"/>
    </location>
</feature>
<dbReference type="AlphaFoldDB" id="A0A6N2YHE9"/>
<reference evidence="9" key="1">
    <citation type="submission" date="2019-11" db="EMBL/GenBank/DDBJ databases">
        <authorList>
            <person name="Feng L."/>
        </authorList>
    </citation>
    <scope>NUCLEOTIDE SEQUENCE</scope>
    <source>
        <strain evidence="9">CButyricumLFYP62</strain>
    </source>
</reference>
<comment type="subcellular location">
    <subcellularLocation>
        <location evidence="1">Cell outer membrane</location>
    </subcellularLocation>
</comment>
<name>A0A6N2YHE9_CLOBU</name>
<evidence type="ECO:0000256" key="8">
    <source>
        <dbReference type="SAM" id="SignalP"/>
    </source>
</evidence>
<keyword evidence="4" id="KW-0472">Membrane</keyword>
<keyword evidence="8" id="KW-0732">Signal</keyword>
<dbReference type="GO" id="GO:0015288">
    <property type="term" value="F:porin activity"/>
    <property type="evidence" value="ECO:0007669"/>
    <property type="project" value="TreeGrafter"/>
</dbReference>
<organism evidence="9">
    <name type="scientific">Clostridium butyricum</name>
    <dbReference type="NCBI Taxonomy" id="1492"/>
    <lineage>
        <taxon>Bacteria</taxon>
        <taxon>Bacillati</taxon>
        <taxon>Bacillota</taxon>
        <taxon>Clostridia</taxon>
        <taxon>Eubacteriales</taxon>
        <taxon>Clostridiaceae</taxon>
        <taxon>Clostridium</taxon>
    </lineage>
</organism>
<dbReference type="GO" id="GO:0015562">
    <property type="term" value="F:efflux transmembrane transporter activity"/>
    <property type="evidence" value="ECO:0007669"/>
    <property type="project" value="InterPro"/>
</dbReference>
<evidence type="ECO:0000313" key="9">
    <source>
        <dbReference type="EMBL" id="VYT66189.1"/>
    </source>
</evidence>
<keyword evidence="2" id="KW-1134">Transmembrane beta strand</keyword>
<evidence type="ECO:0000256" key="2">
    <source>
        <dbReference type="ARBA" id="ARBA00022452"/>
    </source>
</evidence>
<evidence type="ECO:0000256" key="1">
    <source>
        <dbReference type="ARBA" id="ARBA00004442"/>
    </source>
</evidence>
<keyword evidence="3" id="KW-0812">Transmembrane</keyword>
<keyword evidence="5" id="KW-0998">Cell outer membrane</keyword>
<gene>
    <name evidence="9" type="ORF">CBLFYP62_00404</name>
</gene>
<dbReference type="EMBL" id="CACRTU010000007">
    <property type="protein sequence ID" value="VYT66189.1"/>
    <property type="molecule type" value="Genomic_DNA"/>
</dbReference>
<dbReference type="InterPro" id="IPR051906">
    <property type="entry name" value="TolC-like"/>
</dbReference>